<evidence type="ECO:0000256" key="1">
    <source>
        <dbReference type="ARBA" id="ARBA00022723"/>
    </source>
</evidence>
<gene>
    <name evidence="6" type="ORF">BP5796_05104</name>
</gene>
<organism evidence="6 7">
    <name type="scientific">Coleophoma crateriformis</name>
    <dbReference type="NCBI Taxonomy" id="565419"/>
    <lineage>
        <taxon>Eukaryota</taxon>
        <taxon>Fungi</taxon>
        <taxon>Dikarya</taxon>
        <taxon>Ascomycota</taxon>
        <taxon>Pezizomycotina</taxon>
        <taxon>Leotiomycetes</taxon>
        <taxon>Helotiales</taxon>
        <taxon>Dermateaceae</taxon>
        <taxon>Coleophoma</taxon>
    </lineage>
</organism>
<proteinExistence type="predicted"/>
<dbReference type="EMBL" id="PDLN01000007">
    <property type="protein sequence ID" value="RDW80406.1"/>
    <property type="molecule type" value="Genomic_DNA"/>
</dbReference>
<dbReference type="Proteomes" id="UP000256328">
    <property type="component" value="Unassembled WGS sequence"/>
</dbReference>
<evidence type="ECO:0000313" key="6">
    <source>
        <dbReference type="EMBL" id="RDW80406.1"/>
    </source>
</evidence>
<evidence type="ECO:0000256" key="2">
    <source>
        <dbReference type="ARBA" id="ARBA00022737"/>
    </source>
</evidence>
<accession>A0A3D8S2B7</accession>
<reference evidence="6 7" key="1">
    <citation type="journal article" date="2018" name="IMA Fungus">
        <title>IMA Genome-F 9: Draft genome sequence of Annulohypoxylon stygium, Aspergillus mulundensis, Berkeleyomyces basicola (syn. Thielaviopsis basicola), Ceratocystis smalleyi, two Cercospora beticola strains, Coleophoma cylindrospora, Fusarium fracticaudum, Phialophora cf. hyalina, and Morchella septimelata.</title>
        <authorList>
            <person name="Wingfield B.D."/>
            <person name="Bills G.F."/>
            <person name="Dong Y."/>
            <person name="Huang W."/>
            <person name="Nel W.J."/>
            <person name="Swalarsk-Parry B.S."/>
            <person name="Vaghefi N."/>
            <person name="Wilken P.M."/>
            <person name="An Z."/>
            <person name="de Beer Z.W."/>
            <person name="De Vos L."/>
            <person name="Chen L."/>
            <person name="Duong T.A."/>
            <person name="Gao Y."/>
            <person name="Hammerbacher A."/>
            <person name="Kikkert J.R."/>
            <person name="Li Y."/>
            <person name="Li H."/>
            <person name="Li K."/>
            <person name="Li Q."/>
            <person name="Liu X."/>
            <person name="Ma X."/>
            <person name="Naidoo K."/>
            <person name="Pethybridge S.J."/>
            <person name="Sun J."/>
            <person name="Steenkamp E.T."/>
            <person name="van der Nest M.A."/>
            <person name="van Wyk S."/>
            <person name="Wingfield M.J."/>
            <person name="Xiong C."/>
            <person name="Yue Q."/>
            <person name="Zhang X."/>
        </authorList>
    </citation>
    <scope>NUCLEOTIDE SEQUENCE [LARGE SCALE GENOMIC DNA]</scope>
    <source>
        <strain evidence="6 7">BP5796</strain>
    </source>
</reference>
<keyword evidence="3" id="KW-0863">Zinc-finger</keyword>
<dbReference type="SMART" id="SM00355">
    <property type="entry name" value="ZnF_C2H2"/>
    <property type="match status" value="7"/>
</dbReference>
<keyword evidence="7" id="KW-1185">Reference proteome</keyword>
<feature type="region of interest" description="Disordered" evidence="4">
    <location>
        <begin position="305"/>
        <end position="348"/>
    </location>
</feature>
<evidence type="ECO:0000313" key="7">
    <source>
        <dbReference type="Proteomes" id="UP000256328"/>
    </source>
</evidence>
<feature type="compositionally biased region" description="Polar residues" evidence="4">
    <location>
        <begin position="305"/>
        <end position="323"/>
    </location>
</feature>
<dbReference type="OrthoDB" id="40579at2759"/>
<dbReference type="GO" id="GO:0008270">
    <property type="term" value="F:zinc ion binding"/>
    <property type="evidence" value="ECO:0007669"/>
    <property type="project" value="UniProtKB-KW"/>
</dbReference>
<protein>
    <recommendedName>
        <fullName evidence="5">C2H2-type domain-containing protein</fullName>
    </recommendedName>
</protein>
<evidence type="ECO:0000256" key="3">
    <source>
        <dbReference type="PROSITE-ProRule" id="PRU00042"/>
    </source>
</evidence>
<keyword evidence="2" id="KW-0677">Repeat</keyword>
<dbReference type="InterPro" id="IPR013087">
    <property type="entry name" value="Znf_C2H2_type"/>
</dbReference>
<dbReference type="AlphaFoldDB" id="A0A3D8S2B7"/>
<sequence length="406" mass="46493">MPFECSDCERSFSNQEALCQHCEAKVHQVRWYCACEQKYTTAKKLRSHIRKTHPHYCNHCVRIFDDEYGIEQHKKAKHAYKIQQELASTLERTVKERYYQCQVCEFCCMTTDFNHTASLHYQTDHQLPCKTCSEIFETEEKRAEHGLVHKLSCIHCEDAVFSTKEELECHDRERHEFLRTTCKKDKQDKQDKRAAEEKLTLGGVQEQFVAERDRLEARNYTLSRQIRTAQQQAVGSGETCIAMGKLLGDAMAKNYLAELEVRQLRQQVDVLLQESKRRSRSDTSEAGTGTLSALASDKEFAVERTISTQSAQGTGTEELSTSVTDDENVPPTMSSASSTSNDDSIRGNMSTSTHVMGYSLFERFPKILEQQILGCFECGEDFATQSDLLRHLGAKRHETEWLVVPI</sequence>
<dbReference type="InterPro" id="IPR050758">
    <property type="entry name" value="Znf_C2H2-type"/>
</dbReference>
<keyword evidence="3" id="KW-0862">Zinc</keyword>
<name>A0A3D8S2B7_9HELO</name>
<keyword evidence="1" id="KW-0479">Metal-binding</keyword>
<dbReference type="PROSITE" id="PS50157">
    <property type="entry name" value="ZINC_FINGER_C2H2_2"/>
    <property type="match status" value="2"/>
</dbReference>
<comment type="caution">
    <text evidence="6">The sequence shown here is derived from an EMBL/GenBank/DDBJ whole genome shotgun (WGS) entry which is preliminary data.</text>
</comment>
<dbReference type="PANTHER" id="PTHR23234:SF10">
    <property type="entry name" value="RIKEN CDNA 6720489N17 GENE-RELATED"/>
    <property type="match status" value="1"/>
</dbReference>
<feature type="compositionally biased region" description="Polar residues" evidence="4">
    <location>
        <begin position="284"/>
        <end position="293"/>
    </location>
</feature>
<feature type="domain" description="C2H2-type" evidence="5">
    <location>
        <begin position="373"/>
        <end position="402"/>
    </location>
</feature>
<feature type="region of interest" description="Disordered" evidence="4">
    <location>
        <begin position="275"/>
        <end position="294"/>
    </location>
</feature>
<dbReference type="PANTHER" id="PTHR23234">
    <property type="entry name" value="ZNF44 PROTEIN"/>
    <property type="match status" value="1"/>
</dbReference>
<dbReference type="PROSITE" id="PS00028">
    <property type="entry name" value="ZINC_FINGER_C2H2_1"/>
    <property type="match status" value="4"/>
</dbReference>
<feature type="domain" description="C2H2-type" evidence="5">
    <location>
        <begin position="3"/>
        <end position="27"/>
    </location>
</feature>
<evidence type="ECO:0000259" key="5">
    <source>
        <dbReference type="PROSITE" id="PS50157"/>
    </source>
</evidence>
<evidence type="ECO:0000256" key="4">
    <source>
        <dbReference type="SAM" id="MobiDB-lite"/>
    </source>
</evidence>